<feature type="transmembrane region" description="Helical" evidence="5">
    <location>
        <begin position="12"/>
        <end position="32"/>
    </location>
</feature>
<keyword evidence="4 5" id="KW-0472">Membrane</keyword>
<evidence type="ECO:0000256" key="1">
    <source>
        <dbReference type="ARBA" id="ARBA00004141"/>
    </source>
</evidence>
<dbReference type="Pfam" id="PF03151">
    <property type="entry name" value="TPT"/>
    <property type="match status" value="1"/>
</dbReference>
<evidence type="ECO:0000256" key="5">
    <source>
        <dbReference type="SAM" id="Phobius"/>
    </source>
</evidence>
<keyword evidence="3 5" id="KW-1133">Transmembrane helix</keyword>
<dbReference type="EMBL" id="JALJOR010000003">
    <property type="protein sequence ID" value="KAK9820437.1"/>
    <property type="molecule type" value="Genomic_DNA"/>
</dbReference>
<keyword evidence="2 5" id="KW-0812">Transmembrane</keyword>
<evidence type="ECO:0000256" key="2">
    <source>
        <dbReference type="ARBA" id="ARBA00022692"/>
    </source>
</evidence>
<evidence type="ECO:0000313" key="7">
    <source>
        <dbReference type="EMBL" id="KAK9820437.1"/>
    </source>
</evidence>
<keyword evidence="8" id="KW-1185">Reference proteome</keyword>
<evidence type="ECO:0000313" key="8">
    <source>
        <dbReference type="Proteomes" id="UP001489004"/>
    </source>
</evidence>
<feature type="domain" description="Sugar phosphate transporter" evidence="6">
    <location>
        <begin position="3"/>
        <end position="273"/>
    </location>
</feature>
<reference evidence="7 8" key="1">
    <citation type="journal article" date="2024" name="Nat. Commun.">
        <title>Phylogenomics reveals the evolutionary origins of lichenization in chlorophyte algae.</title>
        <authorList>
            <person name="Puginier C."/>
            <person name="Libourel C."/>
            <person name="Otte J."/>
            <person name="Skaloud P."/>
            <person name="Haon M."/>
            <person name="Grisel S."/>
            <person name="Petersen M."/>
            <person name="Berrin J.G."/>
            <person name="Delaux P.M."/>
            <person name="Dal Grande F."/>
            <person name="Keller J."/>
        </authorList>
    </citation>
    <scope>NUCLEOTIDE SEQUENCE [LARGE SCALE GENOMIC DNA]</scope>
    <source>
        <strain evidence="7 8">SAG 2043</strain>
    </source>
</reference>
<dbReference type="PANTHER" id="PTHR11132">
    <property type="entry name" value="SOLUTE CARRIER FAMILY 35"/>
    <property type="match status" value="1"/>
</dbReference>
<evidence type="ECO:0000256" key="4">
    <source>
        <dbReference type="ARBA" id="ARBA00023136"/>
    </source>
</evidence>
<dbReference type="Proteomes" id="UP001489004">
    <property type="component" value="Unassembled WGS sequence"/>
</dbReference>
<dbReference type="InterPro" id="IPR004853">
    <property type="entry name" value="Sugar_P_trans_dom"/>
</dbReference>
<evidence type="ECO:0000256" key="3">
    <source>
        <dbReference type="ARBA" id="ARBA00022989"/>
    </source>
</evidence>
<accession>A0AAW1QG52</accession>
<feature type="transmembrane region" description="Helical" evidence="5">
    <location>
        <begin position="207"/>
        <end position="230"/>
    </location>
</feature>
<comment type="subcellular location">
    <subcellularLocation>
        <location evidence="1">Membrane</location>
        <topology evidence="1">Multi-pass membrane protein</topology>
    </subcellularLocation>
</comment>
<proteinExistence type="predicted"/>
<organism evidence="7 8">
    <name type="scientific">[Myrmecia] bisecta</name>
    <dbReference type="NCBI Taxonomy" id="41462"/>
    <lineage>
        <taxon>Eukaryota</taxon>
        <taxon>Viridiplantae</taxon>
        <taxon>Chlorophyta</taxon>
        <taxon>core chlorophytes</taxon>
        <taxon>Trebouxiophyceae</taxon>
        <taxon>Trebouxiales</taxon>
        <taxon>Trebouxiaceae</taxon>
        <taxon>Myrmecia</taxon>
    </lineage>
</organism>
<protein>
    <recommendedName>
        <fullName evidence="6">Sugar phosphate transporter domain-containing protein</fullName>
    </recommendedName>
</protein>
<feature type="transmembrane region" description="Helical" evidence="5">
    <location>
        <begin position="53"/>
        <end position="76"/>
    </location>
</feature>
<feature type="transmembrane region" description="Helical" evidence="5">
    <location>
        <begin position="133"/>
        <end position="152"/>
    </location>
</feature>
<dbReference type="InterPro" id="IPR050186">
    <property type="entry name" value="TPT_transporter"/>
</dbReference>
<dbReference type="GO" id="GO:0016020">
    <property type="term" value="C:membrane"/>
    <property type="evidence" value="ECO:0007669"/>
    <property type="project" value="UniProtKB-SubCell"/>
</dbReference>
<feature type="transmembrane region" description="Helical" evidence="5">
    <location>
        <begin position="173"/>
        <end position="192"/>
    </location>
</feature>
<sequence length="287" mass="31634">MVLLNKAALSSFSFHSPTCLLFFQCLVCVILVKTAHLLGHIRLEPFSVKIVKVWFPVNLIFVGMIWTSFFALKLLGVPMATVLKNLTNLFVIAGDYLFYGKTYGTAVWLTLLLMGISAVCGAFTDLAFNLEGYIWQLINCLFTAAYSLYLRGVMDKVVPLTVNKTKLDEFSMVFYNNLLSLPLIFGLIIIYGEQNTIMNEPALWNPYFQFAALISALVGFCISFASLWFLSTTTPTTFSLVGSLNKIPVALIGLVAFNTPWNVENVASVLVGLASGAIFVKAKSAGR</sequence>
<feature type="transmembrane region" description="Helical" evidence="5">
    <location>
        <begin position="82"/>
        <end position="99"/>
    </location>
</feature>
<dbReference type="AlphaFoldDB" id="A0AAW1QG52"/>
<evidence type="ECO:0000259" key="6">
    <source>
        <dbReference type="Pfam" id="PF03151"/>
    </source>
</evidence>
<name>A0AAW1QG52_9CHLO</name>
<feature type="transmembrane region" description="Helical" evidence="5">
    <location>
        <begin position="106"/>
        <end position="127"/>
    </location>
</feature>
<comment type="caution">
    <text evidence="7">The sequence shown here is derived from an EMBL/GenBank/DDBJ whole genome shotgun (WGS) entry which is preliminary data.</text>
</comment>
<gene>
    <name evidence="7" type="ORF">WJX72_010350</name>
</gene>